<proteinExistence type="evidence at transcript level"/>
<organism evidence="1">
    <name type="scientific">Lotus japonicus</name>
    <name type="common">Lotus corniculatus var. japonicus</name>
    <dbReference type="NCBI Taxonomy" id="34305"/>
    <lineage>
        <taxon>Eukaryota</taxon>
        <taxon>Viridiplantae</taxon>
        <taxon>Streptophyta</taxon>
        <taxon>Embryophyta</taxon>
        <taxon>Tracheophyta</taxon>
        <taxon>Spermatophyta</taxon>
        <taxon>Magnoliopsida</taxon>
        <taxon>eudicotyledons</taxon>
        <taxon>Gunneridae</taxon>
        <taxon>Pentapetalae</taxon>
        <taxon>rosids</taxon>
        <taxon>fabids</taxon>
        <taxon>Fabales</taxon>
        <taxon>Fabaceae</taxon>
        <taxon>Papilionoideae</taxon>
        <taxon>50 kb inversion clade</taxon>
        <taxon>NPAAA clade</taxon>
        <taxon>Hologalegina</taxon>
        <taxon>robinioid clade</taxon>
        <taxon>Loteae</taxon>
        <taxon>Lotus</taxon>
    </lineage>
</organism>
<name>I3SPX3_LOTJA</name>
<accession>I3SPX3</accession>
<evidence type="ECO:0000313" key="1">
    <source>
        <dbReference type="EMBL" id="AFK42315.1"/>
    </source>
</evidence>
<sequence length="78" mass="8633">MLEAVLLFHKWGEIQFLHHPSQMDLLLQLLKPACATSIIHLKVANLVIDATLPMGSGNLAGPHSRHMKILVVSVKCKE</sequence>
<reference evidence="1" key="1">
    <citation type="submission" date="2012-05" db="EMBL/GenBank/DDBJ databases">
        <authorList>
            <person name="Krishnakumar V."/>
            <person name="Cheung F."/>
            <person name="Xiao Y."/>
            <person name="Chan A."/>
            <person name="Moskal W.A."/>
            <person name="Town C.D."/>
        </authorList>
    </citation>
    <scope>NUCLEOTIDE SEQUENCE</scope>
</reference>
<dbReference type="AlphaFoldDB" id="I3SPX3"/>
<protein>
    <submittedName>
        <fullName evidence="1">Uncharacterized protein</fullName>
    </submittedName>
</protein>
<dbReference type="EMBL" id="BT142521">
    <property type="protein sequence ID" value="AFK42315.1"/>
    <property type="molecule type" value="mRNA"/>
</dbReference>